<comment type="caution">
    <text evidence="3">The sequence shown here is derived from an EMBL/GenBank/DDBJ whole genome shotgun (WGS) entry which is preliminary data.</text>
</comment>
<gene>
    <name evidence="3" type="ORF">NLI96_g11940</name>
</gene>
<evidence type="ECO:0000313" key="3">
    <source>
        <dbReference type="EMBL" id="KAJ3475278.1"/>
    </source>
</evidence>
<reference evidence="3" key="1">
    <citation type="submission" date="2022-07" db="EMBL/GenBank/DDBJ databases">
        <title>Genome Sequence of Physisporinus lineatus.</title>
        <authorList>
            <person name="Buettner E."/>
        </authorList>
    </citation>
    <scope>NUCLEOTIDE SEQUENCE</scope>
    <source>
        <strain evidence="3">VT162</strain>
    </source>
</reference>
<feature type="transmembrane region" description="Helical" evidence="1">
    <location>
        <begin position="87"/>
        <end position="108"/>
    </location>
</feature>
<accession>A0AAD5YCY2</accession>
<keyword evidence="1" id="KW-1133">Transmembrane helix</keyword>
<dbReference type="PANTHER" id="PTHR40465:SF1">
    <property type="entry name" value="DUF6534 DOMAIN-CONTAINING PROTEIN"/>
    <property type="match status" value="1"/>
</dbReference>
<feature type="transmembrane region" description="Helical" evidence="1">
    <location>
        <begin position="55"/>
        <end position="75"/>
    </location>
</feature>
<dbReference type="Pfam" id="PF20152">
    <property type="entry name" value="DUF6534"/>
    <property type="match status" value="1"/>
</dbReference>
<proteinExistence type="predicted"/>
<feature type="transmembrane region" description="Helical" evidence="1">
    <location>
        <begin position="120"/>
        <end position="141"/>
    </location>
</feature>
<evidence type="ECO:0000259" key="2">
    <source>
        <dbReference type="Pfam" id="PF20152"/>
    </source>
</evidence>
<evidence type="ECO:0000256" key="1">
    <source>
        <dbReference type="SAM" id="Phobius"/>
    </source>
</evidence>
<keyword evidence="1" id="KW-0812">Transmembrane</keyword>
<dbReference type="Proteomes" id="UP001212997">
    <property type="component" value="Unassembled WGS sequence"/>
</dbReference>
<keyword evidence="1" id="KW-0472">Membrane</keyword>
<name>A0AAD5YCY2_9APHY</name>
<dbReference type="AlphaFoldDB" id="A0AAD5YCY2"/>
<keyword evidence="4" id="KW-1185">Reference proteome</keyword>
<dbReference type="InterPro" id="IPR045339">
    <property type="entry name" value="DUF6534"/>
</dbReference>
<feature type="transmembrane region" description="Helical" evidence="1">
    <location>
        <begin position="20"/>
        <end position="43"/>
    </location>
</feature>
<sequence length="308" mass="34020">MDLEPRASIIDNFRNILGSLLIETFFAIMLYGISLAQAYVYYFNRKHDGPLLQGAVFMVMFIETVHNGLLMHAMYHYTILSSCVLPISLKLIWSASLLIETIVQIFYIHRIWILTQGNKTLTYLASAFFIVRSGFGTWNSASLFILNDWTDLQGSTTLSSILESGVSISAATDLLITGIIVHRLYKSRTGLKETDHLIQRLMMYLVHTGAVTALSLIIVVILFATKNDLPALGLYILSSKFFANSFLGTLNARLVLRNPVVIGSMGGVGGVISTSGDVVTHQMEFFPGSTVSTIPDTGSRPKRHSMSV</sequence>
<dbReference type="EMBL" id="JANAWD010000884">
    <property type="protein sequence ID" value="KAJ3475278.1"/>
    <property type="molecule type" value="Genomic_DNA"/>
</dbReference>
<feature type="transmembrane region" description="Helical" evidence="1">
    <location>
        <begin position="161"/>
        <end position="181"/>
    </location>
</feature>
<evidence type="ECO:0000313" key="4">
    <source>
        <dbReference type="Proteomes" id="UP001212997"/>
    </source>
</evidence>
<feature type="transmembrane region" description="Helical" evidence="1">
    <location>
        <begin position="201"/>
        <end position="223"/>
    </location>
</feature>
<organism evidence="3 4">
    <name type="scientific">Meripilus lineatus</name>
    <dbReference type="NCBI Taxonomy" id="2056292"/>
    <lineage>
        <taxon>Eukaryota</taxon>
        <taxon>Fungi</taxon>
        <taxon>Dikarya</taxon>
        <taxon>Basidiomycota</taxon>
        <taxon>Agaricomycotina</taxon>
        <taxon>Agaricomycetes</taxon>
        <taxon>Polyporales</taxon>
        <taxon>Meripilaceae</taxon>
        <taxon>Meripilus</taxon>
    </lineage>
</organism>
<feature type="domain" description="DUF6534" evidence="2">
    <location>
        <begin position="169"/>
        <end position="253"/>
    </location>
</feature>
<feature type="transmembrane region" description="Helical" evidence="1">
    <location>
        <begin position="229"/>
        <end position="247"/>
    </location>
</feature>
<protein>
    <recommendedName>
        <fullName evidence="2">DUF6534 domain-containing protein</fullName>
    </recommendedName>
</protein>
<dbReference type="PANTHER" id="PTHR40465">
    <property type="entry name" value="CHROMOSOME 1, WHOLE GENOME SHOTGUN SEQUENCE"/>
    <property type="match status" value="1"/>
</dbReference>